<dbReference type="GO" id="GO:0005737">
    <property type="term" value="C:cytoplasm"/>
    <property type="evidence" value="ECO:0007669"/>
    <property type="project" value="TreeGrafter"/>
</dbReference>
<dbReference type="SMART" id="SM00184">
    <property type="entry name" value="RING"/>
    <property type="match status" value="1"/>
</dbReference>
<feature type="transmembrane region" description="Helical" evidence="5">
    <location>
        <begin position="250"/>
        <end position="282"/>
    </location>
</feature>
<keyword evidence="5" id="KW-1133">Transmembrane helix</keyword>
<dbReference type="PROSITE" id="PS00518">
    <property type="entry name" value="ZF_RING_1"/>
    <property type="match status" value="1"/>
</dbReference>
<keyword evidence="1" id="KW-0479">Metal-binding</keyword>
<feature type="transmembrane region" description="Helical" evidence="5">
    <location>
        <begin position="203"/>
        <end position="224"/>
    </location>
</feature>
<keyword evidence="3" id="KW-0862">Zinc</keyword>
<evidence type="ECO:0000256" key="3">
    <source>
        <dbReference type="ARBA" id="ARBA00022833"/>
    </source>
</evidence>
<dbReference type="GO" id="GO:0008270">
    <property type="term" value="F:zinc ion binding"/>
    <property type="evidence" value="ECO:0007669"/>
    <property type="project" value="UniProtKB-KW"/>
</dbReference>
<evidence type="ECO:0000259" key="6">
    <source>
        <dbReference type="PROSITE" id="PS50089"/>
    </source>
</evidence>
<dbReference type="Proteomes" id="UP000033647">
    <property type="component" value="Unassembled WGS sequence"/>
</dbReference>
<keyword evidence="5" id="KW-0472">Membrane</keyword>
<dbReference type="InterPro" id="IPR018957">
    <property type="entry name" value="Znf_C3HC4_RING-type"/>
</dbReference>
<feature type="transmembrane region" description="Helical" evidence="5">
    <location>
        <begin position="303"/>
        <end position="320"/>
    </location>
</feature>
<dbReference type="GO" id="GO:0006511">
    <property type="term" value="P:ubiquitin-dependent protein catabolic process"/>
    <property type="evidence" value="ECO:0007669"/>
    <property type="project" value="TreeGrafter"/>
</dbReference>
<dbReference type="Pfam" id="PF00097">
    <property type="entry name" value="zf-C3HC4"/>
    <property type="match status" value="1"/>
</dbReference>
<dbReference type="OrthoDB" id="3650892at2759"/>
<dbReference type="GO" id="GO:0061630">
    <property type="term" value="F:ubiquitin protein ligase activity"/>
    <property type="evidence" value="ECO:0007669"/>
    <property type="project" value="TreeGrafter"/>
</dbReference>
<accession>A0A0F4GDP9</accession>
<dbReference type="EMBL" id="LAFY01004066">
    <property type="protein sequence ID" value="KJX95536.1"/>
    <property type="molecule type" value="Genomic_DNA"/>
</dbReference>
<dbReference type="PROSITE" id="PS50089">
    <property type="entry name" value="ZF_RING_2"/>
    <property type="match status" value="1"/>
</dbReference>
<evidence type="ECO:0000256" key="4">
    <source>
        <dbReference type="PROSITE-ProRule" id="PRU00175"/>
    </source>
</evidence>
<reference evidence="7 8" key="1">
    <citation type="submission" date="2015-03" db="EMBL/GenBank/DDBJ databases">
        <title>RNA-seq based gene annotation and comparative genomics of four Zymoseptoria species reveal species-specific pathogenicity related genes and transposable element activity.</title>
        <authorList>
            <person name="Grandaubert J."/>
            <person name="Bhattacharyya A."/>
            <person name="Stukenbrock E.H."/>
        </authorList>
    </citation>
    <scope>NUCLEOTIDE SEQUENCE [LARGE SCALE GENOMIC DNA]</scope>
    <source>
        <strain evidence="7 8">Zb18110</strain>
    </source>
</reference>
<dbReference type="AlphaFoldDB" id="A0A0F4GDP9"/>
<sequence length="329" mass="36500">MRLTLLLSLTRETARCVRRLIQTGLLCRYVNGNSLLSPPALHLSIQEGFSESKCSQAPPMCTMPSTSTQIFGQIATSTVALVLYGSLAAVYLSKLTFLFVLEFAGIWDLVSRLSTEDQTLPTRDVIITALPSAARLAVSDICAICRDDFEGPVILPCGHVYCRACIESWFESGRNTCPLDFRQLFKRSVSEGSISTFSKAARCAVLATSTVAWSWAFVLARFLAHEFMAKMEVWRNLADYTGWQLKVRKAIGALLGLLVPGSCFAIALCLSILLTVLAVEIYREMRAIGPGWWRSLHVDEAQAACYYILWFLILLAMWLLESFVQSGVL</sequence>
<dbReference type="Gene3D" id="3.30.40.10">
    <property type="entry name" value="Zinc/RING finger domain, C3HC4 (zinc finger)"/>
    <property type="match status" value="1"/>
</dbReference>
<dbReference type="InterPro" id="IPR017907">
    <property type="entry name" value="Znf_RING_CS"/>
</dbReference>
<evidence type="ECO:0000256" key="5">
    <source>
        <dbReference type="SAM" id="Phobius"/>
    </source>
</evidence>
<feature type="domain" description="RING-type" evidence="6">
    <location>
        <begin position="142"/>
        <end position="180"/>
    </location>
</feature>
<feature type="transmembrane region" description="Helical" evidence="5">
    <location>
        <begin position="70"/>
        <end position="92"/>
    </location>
</feature>
<dbReference type="InterPro" id="IPR013083">
    <property type="entry name" value="Znf_RING/FYVE/PHD"/>
</dbReference>
<comment type="caution">
    <text evidence="7">The sequence shown here is derived from an EMBL/GenBank/DDBJ whole genome shotgun (WGS) entry which is preliminary data.</text>
</comment>
<dbReference type="InterPro" id="IPR001841">
    <property type="entry name" value="Znf_RING"/>
</dbReference>
<gene>
    <name evidence="7" type="ORF">TI39_contig4106g00020</name>
</gene>
<keyword evidence="2 4" id="KW-0863">Zinc-finger</keyword>
<evidence type="ECO:0000256" key="2">
    <source>
        <dbReference type="ARBA" id="ARBA00022771"/>
    </source>
</evidence>
<dbReference type="PANTHER" id="PTHR22765">
    <property type="entry name" value="RING FINGER AND PROTEASE ASSOCIATED DOMAIN-CONTAINING"/>
    <property type="match status" value="1"/>
</dbReference>
<dbReference type="PANTHER" id="PTHR22765:SF434">
    <property type="entry name" value="GB|AAD18119.1-RELATED"/>
    <property type="match status" value="1"/>
</dbReference>
<organism evidence="7 8">
    <name type="scientific">Zymoseptoria brevis</name>
    <dbReference type="NCBI Taxonomy" id="1047168"/>
    <lineage>
        <taxon>Eukaryota</taxon>
        <taxon>Fungi</taxon>
        <taxon>Dikarya</taxon>
        <taxon>Ascomycota</taxon>
        <taxon>Pezizomycotina</taxon>
        <taxon>Dothideomycetes</taxon>
        <taxon>Dothideomycetidae</taxon>
        <taxon>Mycosphaerellales</taxon>
        <taxon>Mycosphaerellaceae</taxon>
        <taxon>Zymoseptoria</taxon>
    </lineage>
</organism>
<evidence type="ECO:0000256" key="1">
    <source>
        <dbReference type="ARBA" id="ARBA00022723"/>
    </source>
</evidence>
<dbReference type="InterPro" id="IPR051826">
    <property type="entry name" value="E3_ubiquitin-ligase_domain"/>
</dbReference>
<evidence type="ECO:0000313" key="8">
    <source>
        <dbReference type="Proteomes" id="UP000033647"/>
    </source>
</evidence>
<evidence type="ECO:0000313" key="7">
    <source>
        <dbReference type="EMBL" id="KJX95536.1"/>
    </source>
</evidence>
<name>A0A0F4GDP9_9PEZI</name>
<proteinExistence type="predicted"/>
<keyword evidence="5" id="KW-0812">Transmembrane</keyword>
<keyword evidence="8" id="KW-1185">Reference proteome</keyword>
<dbReference type="SUPFAM" id="SSF57850">
    <property type="entry name" value="RING/U-box"/>
    <property type="match status" value="1"/>
</dbReference>
<protein>
    <recommendedName>
        <fullName evidence="6">RING-type domain-containing protein</fullName>
    </recommendedName>
</protein>